<evidence type="ECO:0000313" key="1">
    <source>
        <dbReference type="EMBL" id="KDQ06902.1"/>
    </source>
</evidence>
<sequence>MLTWRALMMHRFTSHSASAPLCAPRPRHHVSFHNSSRFCVDSQQRILSNLRRVRTFILPLAVVGPSALWAPFIYERSCRGRVWTKYERRGKCGGPGPIVMQRAASCEPQNRVSCICSPLQVLYSNAVFIAISTL</sequence>
<dbReference type="InParanoid" id="A0A067M4X1"/>
<accession>A0A067M4X1</accession>
<organism evidence="1 2">
    <name type="scientific">Botryobasidium botryosum (strain FD-172 SS1)</name>
    <dbReference type="NCBI Taxonomy" id="930990"/>
    <lineage>
        <taxon>Eukaryota</taxon>
        <taxon>Fungi</taxon>
        <taxon>Dikarya</taxon>
        <taxon>Basidiomycota</taxon>
        <taxon>Agaricomycotina</taxon>
        <taxon>Agaricomycetes</taxon>
        <taxon>Cantharellales</taxon>
        <taxon>Botryobasidiaceae</taxon>
        <taxon>Botryobasidium</taxon>
    </lineage>
</organism>
<evidence type="ECO:0000313" key="2">
    <source>
        <dbReference type="Proteomes" id="UP000027195"/>
    </source>
</evidence>
<protein>
    <submittedName>
        <fullName evidence="1">Uncharacterized protein</fullName>
    </submittedName>
</protein>
<dbReference type="Proteomes" id="UP000027195">
    <property type="component" value="Unassembled WGS sequence"/>
</dbReference>
<dbReference type="HOGENOM" id="CLU_1895852_0_0_1"/>
<name>A0A067M4X1_BOTB1</name>
<keyword evidence="2" id="KW-1185">Reference proteome</keyword>
<reference evidence="2" key="1">
    <citation type="journal article" date="2014" name="Proc. Natl. Acad. Sci. U.S.A.">
        <title>Extensive sampling of basidiomycete genomes demonstrates inadequacy of the white-rot/brown-rot paradigm for wood decay fungi.</title>
        <authorList>
            <person name="Riley R."/>
            <person name="Salamov A.A."/>
            <person name="Brown D.W."/>
            <person name="Nagy L.G."/>
            <person name="Floudas D."/>
            <person name="Held B.W."/>
            <person name="Levasseur A."/>
            <person name="Lombard V."/>
            <person name="Morin E."/>
            <person name="Otillar R."/>
            <person name="Lindquist E.A."/>
            <person name="Sun H."/>
            <person name="LaButti K.M."/>
            <person name="Schmutz J."/>
            <person name="Jabbour D."/>
            <person name="Luo H."/>
            <person name="Baker S.E."/>
            <person name="Pisabarro A.G."/>
            <person name="Walton J.D."/>
            <person name="Blanchette R.A."/>
            <person name="Henrissat B."/>
            <person name="Martin F."/>
            <person name="Cullen D."/>
            <person name="Hibbett D.S."/>
            <person name="Grigoriev I.V."/>
        </authorList>
    </citation>
    <scope>NUCLEOTIDE SEQUENCE [LARGE SCALE GENOMIC DNA]</scope>
    <source>
        <strain evidence="2">FD-172 SS1</strain>
    </source>
</reference>
<dbReference type="EMBL" id="KL198120">
    <property type="protein sequence ID" value="KDQ06902.1"/>
    <property type="molecule type" value="Genomic_DNA"/>
</dbReference>
<gene>
    <name evidence="1" type="ORF">BOTBODRAFT_39264</name>
</gene>
<proteinExistence type="predicted"/>
<dbReference type="AlphaFoldDB" id="A0A067M4X1"/>